<comment type="caution">
    <text evidence="2">The sequence shown here is derived from an EMBL/GenBank/DDBJ whole genome shotgun (WGS) entry which is preliminary data.</text>
</comment>
<dbReference type="AlphaFoldDB" id="A0A8T2JMM8"/>
<dbReference type="Proteomes" id="UP000812440">
    <property type="component" value="Chromosome 5"/>
</dbReference>
<keyword evidence="1" id="KW-0472">Membrane</keyword>
<feature type="transmembrane region" description="Helical" evidence="1">
    <location>
        <begin position="12"/>
        <end position="36"/>
    </location>
</feature>
<evidence type="ECO:0000256" key="1">
    <source>
        <dbReference type="SAM" id="Phobius"/>
    </source>
</evidence>
<accession>A0A8T2JMM8</accession>
<keyword evidence="1" id="KW-1133">Transmembrane helix</keyword>
<keyword evidence="3" id="KW-1185">Reference proteome</keyword>
<evidence type="ECO:0000313" key="3">
    <source>
        <dbReference type="Proteomes" id="UP000812440"/>
    </source>
</evidence>
<sequence length="88" mass="9751">MNIPCVLSVVELGLPIFCAIEIIVRVCLIISVYGHFKEDIAGILLYRFLGSGDPGSNQFRQFPPKKPACKAEVSTLSHTPGSLYMFEY</sequence>
<name>A0A8T2JMM8_9PIPI</name>
<gene>
    <name evidence="2" type="ORF">GDO86_010332</name>
</gene>
<reference evidence="2" key="1">
    <citation type="thesis" date="2020" institute="ProQuest LLC" country="789 East Eisenhower Parkway, Ann Arbor, MI, USA">
        <title>Comparative Genomics and Chromosome Evolution.</title>
        <authorList>
            <person name="Mudd A.B."/>
        </authorList>
    </citation>
    <scope>NUCLEOTIDE SEQUENCE</scope>
    <source>
        <strain evidence="2">Female2</strain>
        <tissue evidence="2">Blood</tissue>
    </source>
</reference>
<dbReference type="EMBL" id="JAACNH010000004">
    <property type="protein sequence ID" value="KAG8445522.1"/>
    <property type="molecule type" value="Genomic_DNA"/>
</dbReference>
<evidence type="ECO:0000313" key="2">
    <source>
        <dbReference type="EMBL" id="KAG8445522.1"/>
    </source>
</evidence>
<proteinExistence type="predicted"/>
<protein>
    <submittedName>
        <fullName evidence="2">Uncharacterized protein</fullName>
    </submittedName>
</protein>
<keyword evidence="1" id="KW-0812">Transmembrane</keyword>
<organism evidence="2 3">
    <name type="scientific">Hymenochirus boettgeri</name>
    <name type="common">Congo dwarf clawed frog</name>
    <dbReference type="NCBI Taxonomy" id="247094"/>
    <lineage>
        <taxon>Eukaryota</taxon>
        <taxon>Metazoa</taxon>
        <taxon>Chordata</taxon>
        <taxon>Craniata</taxon>
        <taxon>Vertebrata</taxon>
        <taxon>Euteleostomi</taxon>
        <taxon>Amphibia</taxon>
        <taxon>Batrachia</taxon>
        <taxon>Anura</taxon>
        <taxon>Pipoidea</taxon>
        <taxon>Pipidae</taxon>
        <taxon>Pipinae</taxon>
        <taxon>Hymenochirus</taxon>
    </lineage>
</organism>